<dbReference type="OrthoDB" id="10262308at2759"/>
<dbReference type="InterPro" id="IPR001790">
    <property type="entry name" value="Ribosomal_uL10"/>
</dbReference>
<dbReference type="CDD" id="cd05796">
    <property type="entry name" value="Ribosomal_P0_like"/>
    <property type="match status" value="1"/>
</dbReference>
<evidence type="ECO:0000256" key="4">
    <source>
        <dbReference type="ARBA" id="ARBA00023242"/>
    </source>
</evidence>
<dbReference type="InterPro" id="IPR043164">
    <property type="entry name" value="Ribosomal_uL10-like_insert_sf"/>
</dbReference>
<dbReference type="Gene3D" id="3.90.105.20">
    <property type="match status" value="1"/>
</dbReference>
<reference evidence="8" key="3">
    <citation type="submission" date="2016-03" db="UniProtKB">
        <authorList>
            <consortium name="EnsemblProtists"/>
        </authorList>
    </citation>
    <scope>IDENTIFICATION</scope>
</reference>
<reference evidence="7 9" key="1">
    <citation type="journal article" date="2012" name="Nature">
        <title>Algal genomes reveal evolutionary mosaicism and the fate of nucleomorphs.</title>
        <authorList>
            <consortium name="DOE Joint Genome Institute"/>
            <person name="Curtis B.A."/>
            <person name="Tanifuji G."/>
            <person name="Burki F."/>
            <person name="Gruber A."/>
            <person name="Irimia M."/>
            <person name="Maruyama S."/>
            <person name="Arias M.C."/>
            <person name="Ball S.G."/>
            <person name="Gile G.H."/>
            <person name="Hirakawa Y."/>
            <person name="Hopkins J.F."/>
            <person name="Kuo A."/>
            <person name="Rensing S.A."/>
            <person name="Schmutz J."/>
            <person name="Symeonidi A."/>
            <person name="Elias M."/>
            <person name="Eveleigh R.J."/>
            <person name="Herman E.K."/>
            <person name="Klute M.J."/>
            <person name="Nakayama T."/>
            <person name="Obornik M."/>
            <person name="Reyes-Prieto A."/>
            <person name="Armbrust E.V."/>
            <person name="Aves S.J."/>
            <person name="Beiko R.G."/>
            <person name="Coutinho P."/>
            <person name="Dacks J.B."/>
            <person name="Durnford D.G."/>
            <person name="Fast N.M."/>
            <person name="Green B.R."/>
            <person name="Grisdale C.J."/>
            <person name="Hempel F."/>
            <person name="Henrissat B."/>
            <person name="Hoppner M.P."/>
            <person name="Ishida K."/>
            <person name="Kim E."/>
            <person name="Koreny L."/>
            <person name="Kroth P.G."/>
            <person name="Liu Y."/>
            <person name="Malik S.B."/>
            <person name="Maier U.G."/>
            <person name="McRose D."/>
            <person name="Mock T."/>
            <person name="Neilson J.A."/>
            <person name="Onodera N.T."/>
            <person name="Poole A.M."/>
            <person name="Pritham E.J."/>
            <person name="Richards T.A."/>
            <person name="Rocap G."/>
            <person name="Roy S.W."/>
            <person name="Sarai C."/>
            <person name="Schaack S."/>
            <person name="Shirato S."/>
            <person name="Slamovits C.H."/>
            <person name="Spencer D.F."/>
            <person name="Suzuki S."/>
            <person name="Worden A.Z."/>
            <person name="Zauner S."/>
            <person name="Barry K."/>
            <person name="Bell C."/>
            <person name="Bharti A.K."/>
            <person name="Crow J.A."/>
            <person name="Grimwood J."/>
            <person name="Kramer R."/>
            <person name="Lindquist E."/>
            <person name="Lucas S."/>
            <person name="Salamov A."/>
            <person name="McFadden G.I."/>
            <person name="Lane C.E."/>
            <person name="Keeling P.J."/>
            <person name="Gray M.W."/>
            <person name="Grigoriev I.V."/>
            <person name="Archibald J.M."/>
        </authorList>
    </citation>
    <scope>NUCLEOTIDE SEQUENCE</scope>
    <source>
        <strain evidence="7 9">CCMP2712</strain>
    </source>
</reference>
<dbReference type="OMA" id="LEWAENY"/>
<dbReference type="GO" id="GO:0006364">
    <property type="term" value="P:rRNA processing"/>
    <property type="evidence" value="ECO:0007669"/>
    <property type="project" value="TreeGrafter"/>
</dbReference>
<dbReference type="InterPro" id="IPR033867">
    <property type="entry name" value="Mrt4"/>
</dbReference>
<evidence type="ECO:0000256" key="3">
    <source>
        <dbReference type="ARBA" id="ARBA00022490"/>
    </source>
</evidence>
<evidence type="ECO:0000256" key="5">
    <source>
        <dbReference type="RuleBase" id="RU364039"/>
    </source>
</evidence>
<feature type="domain" description="Large ribosomal subunit protein uL10-like insertion" evidence="6">
    <location>
        <begin position="125"/>
        <end position="193"/>
    </location>
</feature>
<comment type="subunit">
    <text evidence="5">Associates with the pre-60S ribosomal particle.</text>
</comment>
<evidence type="ECO:0000256" key="2">
    <source>
        <dbReference type="ARBA" id="ARBA00008889"/>
    </source>
</evidence>
<dbReference type="Pfam" id="PF00466">
    <property type="entry name" value="Ribosomal_L10"/>
    <property type="match status" value="1"/>
</dbReference>
<dbReference type="KEGG" id="gtt:GUITHDRAFT_151550"/>
<dbReference type="SMR" id="L1JLN4"/>
<dbReference type="STRING" id="905079.L1JLN4"/>
<keyword evidence="9" id="KW-1185">Reference proteome</keyword>
<evidence type="ECO:0000256" key="1">
    <source>
        <dbReference type="ARBA" id="ARBA00004046"/>
    </source>
</evidence>
<dbReference type="InterPro" id="IPR051742">
    <property type="entry name" value="Ribosome_Assembly_uL10"/>
</dbReference>
<organism evidence="7">
    <name type="scientific">Guillardia theta (strain CCMP2712)</name>
    <name type="common">Cryptophyte</name>
    <dbReference type="NCBI Taxonomy" id="905079"/>
    <lineage>
        <taxon>Eukaryota</taxon>
        <taxon>Cryptophyceae</taxon>
        <taxon>Pyrenomonadales</taxon>
        <taxon>Geminigeraceae</taxon>
        <taxon>Guillardia</taxon>
    </lineage>
</organism>
<dbReference type="eggNOG" id="KOG0816">
    <property type="taxonomic scope" value="Eukaryota"/>
</dbReference>
<dbReference type="Pfam" id="PF17777">
    <property type="entry name" value="RL10P_insert"/>
    <property type="match status" value="1"/>
</dbReference>
<comment type="function">
    <text evidence="1 5">Component of the ribosome assembly machinery. Nuclear paralog of the ribosomal protein P0, it binds pre-60S subunits at an early stage of assembly in the nucleolus, and is replaced by P0 in cytoplasmic pre-60S subunits and mature 80S ribosomes.</text>
</comment>
<proteinExistence type="inferred from homology"/>
<dbReference type="RefSeq" id="XP_005836436.1">
    <property type="nucleotide sequence ID" value="XM_005836379.1"/>
</dbReference>
<dbReference type="Gene3D" id="3.30.70.1730">
    <property type="match status" value="1"/>
</dbReference>
<dbReference type="PANTHER" id="PTHR45841:SF1">
    <property type="entry name" value="MRNA TURNOVER PROTEIN 4 HOMOLOG"/>
    <property type="match status" value="1"/>
</dbReference>
<dbReference type="AlphaFoldDB" id="L1JLN4"/>
<dbReference type="GO" id="GO:0000956">
    <property type="term" value="P:nuclear-transcribed mRNA catabolic process"/>
    <property type="evidence" value="ECO:0007669"/>
    <property type="project" value="TreeGrafter"/>
</dbReference>
<comment type="subcellular location">
    <subcellularLocation>
        <location evidence="5">Cytoplasm</location>
    </subcellularLocation>
    <subcellularLocation>
        <location evidence="5">Nucleus</location>
        <location evidence="5">Nucleolus</location>
    </subcellularLocation>
</comment>
<dbReference type="GO" id="GO:0000027">
    <property type="term" value="P:ribosomal large subunit assembly"/>
    <property type="evidence" value="ECO:0007669"/>
    <property type="project" value="InterPro"/>
</dbReference>
<evidence type="ECO:0000313" key="8">
    <source>
        <dbReference type="EnsemblProtists" id="EKX49456"/>
    </source>
</evidence>
<dbReference type="GeneID" id="17305918"/>
<dbReference type="EMBL" id="JH992982">
    <property type="protein sequence ID" value="EKX49456.1"/>
    <property type="molecule type" value="Genomic_DNA"/>
</dbReference>
<dbReference type="SUPFAM" id="SSF160369">
    <property type="entry name" value="Ribosomal protein L10-like"/>
    <property type="match status" value="1"/>
</dbReference>
<dbReference type="GO" id="GO:0030687">
    <property type="term" value="C:preribosome, large subunit precursor"/>
    <property type="evidence" value="ECO:0007669"/>
    <property type="project" value="TreeGrafter"/>
</dbReference>
<keyword evidence="5" id="KW-0690">Ribosome biogenesis</keyword>
<dbReference type="HOGENOM" id="CLU_071690_3_0_1"/>
<protein>
    <recommendedName>
        <fullName evidence="5">Ribosome assembly factor mrt4</fullName>
    </recommendedName>
</protein>
<reference evidence="9" key="2">
    <citation type="submission" date="2012-11" db="EMBL/GenBank/DDBJ databases">
        <authorList>
            <person name="Kuo A."/>
            <person name="Curtis B.A."/>
            <person name="Tanifuji G."/>
            <person name="Burki F."/>
            <person name="Gruber A."/>
            <person name="Irimia M."/>
            <person name="Maruyama S."/>
            <person name="Arias M.C."/>
            <person name="Ball S.G."/>
            <person name="Gile G.H."/>
            <person name="Hirakawa Y."/>
            <person name="Hopkins J.F."/>
            <person name="Rensing S.A."/>
            <person name="Schmutz J."/>
            <person name="Symeonidi A."/>
            <person name="Elias M."/>
            <person name="Eveleigh R.J."/>
            <person name="Herman E.K."/>
            <person name="Klute M.J."/>
            <person name="Nakayama T."/>
            <person name="Obornik M."/>
            <person name="Reyes-Prieto A."/>
            <person name="Armbrust E.V."/>
            <person name="Aves S.J."/>
            <person name="Beiko R.G."/>
            <person name="Coutinho P."/>
            <person name="Dacks J.B."/>
            <person name="Durnford D.G."/>
            <person name="Fast N.M."/>
            <person name="Green B.R."/>
            <person name="Grisdale C."/>
            <person name="Hempe F."/>
            <person name="Henrissat B."/>
            <person name="Hoppner M.P."/>
            <person name="Ishida K.-I."/>
            <person name="Kim E."/>
            <person name="Koreny L."/>
            <person name="Kroth P.G."/>
            <person name="Liu Y."/>
            <person name="Malik S.-B."/>
            <person name="Maier U.G."/>
            <person name="McRose D."/>
            <person name="Mock T."/>
            <person name="Neilson J.A."/>
            <person name="Onodera N.T."/>
            <person name="Poole A.M."/>
            <person name="Pritham E.J."/>
            <person name="Richards T.A."/>
            <person name="Rocap G."/>
            <person name="Roy S.W."/>
            <person name="Sarai C."/>
            <person name="Schaack S."/>
            <person name="Shirato S."/>
            <person name="Slamovits C.H."/>
            <person name="Spencer D.F."/>
            <person name="Suzuki S."/>
            <person name="Worden A.Z."/>
            <person name="Zauner S."/>
            <person name="Barry K."/>
            <person name="Bell C."/>
            <person name="Bharti A.K."/>
            <person name="Crow J.A."/>
            <person name="Grimwood J."/>
            <person name="Kramer R."/>
            <person name="Lindquist E."/>
            <person name="Lucas S."/>
            <person name="Salamov A."/>
            <person name="McFadden G.I."/>
            <person name="Lane C.E."/>
            <person name="Keeling P.J."/>
            <person name="Gray M.W."/>
            <person name="Grigoriev I.V."/>
            <person name="Archibald J.M."/>
        </authorList>
    </citation>
    <scope>NUCLEOTIDE SEQUENCE</scope>
    <source>
        <strain evidence="9">CCMP2712</strain>
    </source>
</reference>
<dbReference type="GO" id="GO:0005730">
    <property type="term" value="C:nucleolus"/>
    <property type="evidence" value="ECO:0007669"/>
    <property type="project" value="UniProtKB-SubCell"/>
</dbReference>
<evidence type="ECO:0000313" key="7">
    <source>
        <dbReference type="EMBL" id="EKX49456.1"/>
    </source>
</evidence>
<comment type="similarity">
    <text evidence="2 5">Belongs to the universal ribosomal protein uL10 family.</text>
</comment>
<gene>
    <name evidence="7" type="ORF">GUITHDRAFT_151550</name>
</gene>
<evidence type="ECO:0000313" key="9">
    <source>
        <dbReference type="Proteomes" id="UP000011087"/>
    </source>
</evidence>
<evidence type="ECO:0000259" key="6">
    <source>
        <dbReference type="Pfam" id="PF17777"/>
    </source>
</evidence>
<dbReference type="EnsemblProtists" id="EKX49456">
    <property type="protein sequence ID" value="EKX49456"/>
    <property type="gene ID" value="GUITHDRAFT_151550"/>
</dbReference>
<keyword evidence="4 5" id="KW-0539">Nucleus</keyword>
<dbReference type="FunFam" id="3.30.70.1730:FF:000005">
    <property type="entry name" value="Ribosome assembly factor mrt4"/>
    <property type="match status" value="1"/>
</dbReference>
<sequence>MPSSKRQKLISLTKVKKAGRKHKESLVETIHECLDKYSHVYALSLENMRTSLLKDLRQKFAEDRFVMGKQNVMALALGRSPEEETKENLHQVTQHLNGTTALFFSSRPQTEITSFFDKYQESDFAKGGVEATEDYEIQAGPLPFQHTMVEPLRKLGLPVMLKNGTVMCEKDHTVCKKGVVLTPEQAQVLKLLGEKQAIFKPELKCVWHDGTYAAFE</sequence>
<dbReference type="GO" id="GO:0003723">
    <property type="term" value="F:RNA binding"/>
    <property type="evidence" value="ECO:0007669"/>
    <property type="project" value="TreeGrafter"/>
</dbReference>
<dbReference type="Proteomes" id="UP000011087">
    <property type="component" value="Unassembled WGS sequence"/>
</dbReference>
<dbReference type="PANTHER" id="PTHR45841">
    <property type="entry name" value="MRNA TURNOVER PROTEIN 4 MRTO4"/>
    <property type="match status" value="1"/>
</dbReference>
<accession>L1JLN4</accession>
<dbReference type="GO" id="GO:0005737">
    <property type="term" value="C:cytoplasm"/>
    <property type="evidence" value="ECO:0007669"/>
    <property type="project" value="UniProtKB-SubCell"/>
</dbReference>
<dbReference type="InterPro" id="IPR040637">
    <property type="entry name" value="Ribosomal_uL10-like_insert"/>
</dbReference>
<keyword evidence="3 5" id="KW-0963">Cytoplasm</keyword>
<name>L1JLN4_GUITC</name>
<dbReference type="PaxDb" id="55529-EKX49456"/>
<dbReference type="InterPro" id="IPR043141">
    <property type="entry name" value="Ribosomal_uL10-like_sf"/>
</dbReference>